<dbReference type="Proteomes" id="UP001642360">
    <property type="component" value="Unassembled WGS sequence"/>
</dbReference>
<comment type="caution">
    <text evidence="2">The sequence shown here is derived from an EMBL/GenBank/DDBJ whole genome shotgun (WGS) entry which is preliminary data.</text>
</comment>
<dbReference type="Gene3D" id="3.30.1370.110">
    <property type="match status" value="1"/>
</dbReference>
<dbReference type="AlphaFoldDB" id="A0ABC8TCC3"/>
<organism evidence="2 3">
    <name type="scientific">Ilex paraguariensis</name>
    <name type="common">yerba mate</name>
    <dbReference type="NCBI Taxonomy" id="185542"/>
    <lineage>
        <taxon>Eukaryota</taxon>
        <taxon>Viridiplantae</taxon>
        <taxon>Streptophyta</taxon>
        <taxon>Embryophyta</taxon>
        <taxon>Tracheophyta</taxon>
        <taxon>Spermatophyta</taxon>
        <taxon>Magnoliopsida</taxon>
        <taxon>eudicotyledons</taxon>
        <taxon>Gunneridae</taxon>
        <taxon>Pentapetalae</taxon>
        <taxon>asterids</taxon>
        <taxon>campanulids</taxon>
        <taxon>Aquifoliales</taxon>
        <taxon>Aquifoliaceae</taxon>
        <taxon>Ilex</taxon>
    </lineage>
</organism>
<accession>A0ABC8TCC3</accession>
<gene>
    <name evidence="2" type="ORF">ILEXP_LOCUS33995</name>
</gene>
<dbReference type="PANTHER" id="PTHR47812:SF2">
    <property type="entry name" value="SMR (SMALL MUTS RELATED) DOMAIN-CONTAINING PROTEIN"/>
    <property type="match status" value="1"/>
</dbReference>
<name>A0ABC8TCC3_9AQUA</name>
<protein>
    <recommendedName>
        <fullName evidence="1">Smr domain-containing protein</fullName>
    </recommendedName>
</protein>
<reference evidence="2 3" key="1">
    <citation type="submission" date="2024-02" db="EMBL/GenBank/DDBJ databases">
        <authorList>
            <person name="Vignale AGUSTIN F."/>
            <person name="Sosa J E."/>
            <person name="Modenutti C."/>
        </authorList>
    </citation>
    <scope>NUCLEOTIDE SEQUENCE [LARGE SCALE GENOMIC DNA]</scope>
</reference>
<dbReference type="PANTHER" id="PTHR47812">
    <property type="entry name" value="SMR (SMALL MUTS RELATED) DOMAIN-CONTAINING PROTEIN"/>
    <property type="match status" value="1"/>
</dbReference>
<proteinExistence type="predicted"/>
<sequence length="221" mass="25201">MVCMRISTDDENLIDDAIVDVNHDVNIEELSRAISEYIKQIEIVELPQEKENDIKKVMQLHAKAAKEILIVNMWKLDLHGLHAMEAVQALEAHLKMIESQVSTSARQRRRSLLVITGRGNHSRGQPVLPTVIRNFLSENGYDYDDSGPGAITVRPKFNPIASECLPVEYLRRMDMTMTTQDLGRSQYDPSECLPVEYLQEWNYFPLLQLHGYMGDTSCLAV</sequence>
<feature type="domain" description="Smr" evidence="1">
    <location>
        <begin position="76"/>
        <end position="156"/>
    </location>
</feature>
<dbReference type="InterPro" id="IPR036063">
    <property type="entry name" value="Smr_dom_sf"/>
</dbReference>
<dbReference type="Pfam" id="PF01713">
    <property type="entry name" value="Smr"/>
    <property type="match status" value="1"/>
</dbReference>
<evidence type="ECO:0000259" key="1">
    <source>
        <dbReference type="PROSITE" id="PS50828"/>
    </source>
</evidence>
<evidence type="ECO:0000313" key="2">
    <source>
        <dbReference type="EMBL" id="CAK9164847.1"/>
    </source>
</evidence>
<evidence type="ECO:0000313" key="3">
    <source>
        <dbReference type="Proteomes" id="UP001642360"/>
    </source>
</evidence>
<dbReference type="SUPFAM" id="SSF160443">
    <property type="entry name" value="SMR domain-like"/>
    <property type="match status" value="1"/>
</dbReference>
<dbReference type="EMBL" id="CAUOFW020004281">
    <property type="protein sequence ID" value="CAK9164847.1"/>
    <property type="molecule type" value="Genomic_DNA"/>
</dbReference>
<dbReference type="PROSITE" id="PS50828">
    <property type="entry name" value="SMR"/>
    <property type="match status" value="1"/>
</dbReference>
<dbReference type="InterPro" id="IPR002625">
    <property type="entry name" value="Smr_dom"/>
</dbReference>
<keyword evidence="3" id="KW-1185">Reference proteome</keyword>
<dbReference type="SMART" id="SM00463">
    <property type="entry name" value="SMR"/>
    <property type="match status" value="1"/>
</dbReference>